<name>A0ABM9JPX1_9RALS</name>
<proteinExistence type="predicted"/>
<dbReference type="NCBIfam" id="TIGR00254">
    <property type="entry name" value="GGDEF"/>
    <property type="match status" value="1"/>
</dbReference>
<dbReference type="Gene3D" id="3.30.70.270">
    <property type="match status" value="1"/>
</dbReference>
<evidence type="ECO:0000313" key="2">
    <source>
        <dbReference type="EMBL" id="CAJ0800237.1"/>
    </source>
</evidence>
<organism evidence="2 3">
    <name type="scientific">Ralstonia condita</name>
    <dbReference type="NCBI Taxonomy" id="3058600"/>
    <lineage>
        <taxon>Bacteria</taxon>
        <taxon>Pseudomonadati</taxon>
        <taxon>Pseudomonadota</taxon>
        <taxon>Betaproteobacteria</taxon>
        <taxon>Burkholderiales</taxon>
        <taxon>Burkholderiaceae</taxon>
        <taxon>Ralstonia</taxon>
    </lineage>
</organism>
<dbReference type="InterPro" id="IPR000160">
    <property type="entry name" value="GGDEF_dom"/>
</dbReference>
<dbReference type="InterPro" id="IPR043128">
    <property type="entry name" value="Rev_trsase/Diguanyl_cyclase"/>
</dbReference>
<dbReference type="Proteomes" id="UP001189616">
    <property type="component" value="Unassembled WGS sequence"/>
</dbReference>
<dbReference type="Pfam" id="PF00990">
    <property type="entry name" value="GGDEF"/>
    <property type="match status" value="1"/>
</dbReference>
<dbReference type="SMART" id="SM00267">
    <property type="entry name" value="GGDEF"/>
    <property type="match status" value="1"/>
</dbReference>
<accession>A0ABM9JPX1</accession>
<feature type="domain" description="GGDEF" evidence="1">
    <location>
        <begin position="9"/>
        <end position="160"/>
    </location>
</feature>
<reference evidence="2 3" key="1">
    <citation type="submission" date="2023-07" db="EMBL/GenBank/DDBJ databases">
        <authorList>
            <person name="Peeters C."/>
        </authorList>
    </citation>
    <scope>NUCLEOTIDE SEQUENCE [LARGE SCALE GENOMIC DNA]</scope>
    <source>
        <strain evidence="2 3">LMG 7141</strain>
    </source>
</reference>
<dbReference type="InterPro" id="IPR029787">
    <property type="entry name" value="Nucleotide_cyclase"/>
</dbReference>
<protein>
    <recommendedName>
        <fullName evidence="1">GGDEF domain-containing protein</fullName>
    </recommendedName>
</protein>
<gene>
    <name evidence="2" type="ORF">LMG7141_03794</name>
</gene>
<comment type="caution">
    <text evidence="2">The sequence shown here is derived from an EMBL/GenBank/DDBJ whole genome shotgun (WGS) entry which is preliminary data.</text>
</comment>
<dbReference type="EMBL" id="CATYWO010000008">
    <property type="protein sequence ID" value="CAJ0800237.1"/>
    <property type="molecule type" value="Genomic_DNA"/>
</dbReference>
<evidence type="ECO:0000259" key="1">
    <source>
        <dbReference type="PROSITE" id="PS50887"/>
    </source>
</evidence>
<dbReference type="SUPFAM" id="SSF55073">
    <property type="entry name" value="Nucleotide cyclase"/>
    <property type="match status" value="1"/>
</dbReference>
<dbReference type="PROSITE" id="PS50887">
    <property type="entry name" value="GGDEF"/>
    <property type="match status" value="1"/>
</dbReference>
<sequence length="168" mass="18529">MTRLLESKVPFHACYLDLNSFKPFNDVYGYWQGDKMIKLAAATLAEACDPQKDFLGHIGGDDFFILFRSPDWEARIRAAMAKFDESAVKLYAPADISVGGIQSEDRHGDLRFYNFVTIAAGVVPVKAGSVIDASAIATQAAAAKRRAKRAGDRFFVCPEQSAEMDYCC</sequence>
<evidence type="ECO:0000313" key="3">
    <source>
        <dbReference type="Proteomes" id="UP001189616"/>
    </source>
</evidence>
<keyword evidence="3" id="KW-1185">Reference proteome</keyword>